<proteinExistence type="inferred from homology"/>
<dbReference type="Pfam" id="PF00126">
    <property type="entry name" value="HTH_1"/>
    <property type="match status" value="1"/>
</dbReference>
<organism evidence="5 6">
    <name type="scientific">Piscinibacter gummiphilus</name>
    <dbReference type="NCBI Taxonomy" id="946333"/>
    <lineage>
        <taxon>Bacteria</taxon>
        <taxon>Pseudomonadati</taxon>
        <taxon>Pseudomonadota</taxon>
        <taxon>Betaproteobacteria</taxon>
        <taxon>Burkholderiales</taxon>
        <taxon>Sphaerotilaceae</taxon>
        <taxon>Piscinibacter</taxon>
    </lineage>
</organism>
<dbReference type="AlphaFoldDB" id="A0A1W6L764"/>
<dbReference type="SUPFAM" id="SSF53850">
    <property type="entry name" value="Periplasmic binding protein-like II"/>
    <property type="match status" value="1"/>
</dbReference>
<dbReference type="KEGG" id="rgu:A4W93_09865"/>
<dbReference type="SUPFAM" id="SSF46785">
    <property type="entry name" value="Winged helix' DNA-binding domain"/>
    <property type="match status" value="1"/>
</dbReference>
<dbReference type="InterPro" id="IPR005119">
    <property type="entry name" value="LysR_subst-bd"/>
</dbReference>
<dbReference type="RefSeq" id="WP_169726527.1">
    <property type="nucleotide sequence ID" value="NZ_BSPR01000014.1"/>
</dbReference>
<dbReference type="InterPro" id="IPR000847">
    <property type="entry name" value="LysR_HTH_N"/>
</dbReference>
<dbReference type="InterPro" id="IPR036390">
    <property type="entry name" value="WH_DNA-bd_sf"/>
</dbReference>
<reference evidence="5 6" key="1">
    <citation type="submission" date="2016-04" db="EMBL/GenBank/DDBJ databases">
        <title>Complete genome sequence of natural rubber-degrading, novel Gram-negative bacterium, Rhizobacter gummiphilus strain NS21.</title>
        <authorList>
            <person name="Tabata M."/>
            <person name="Kasai D."/>
            <person name="Fukuda M."/>
        </authorList>
    </citation>
    <scope>NUCLEOTIDE SEQUENCE [LARGE SCALE GENOMIC DNA]</scope>
    <source>
        <strain evidence="5 6">NS21</strain>
    </source>
</reference>
<dbReference type="InterPro" id="IPR058163">
    <property type="entry name" value="LysR-type_TF_proteobact-type"/>
</dbReference>
<keyword evidence="4" id="KW-0804">Transcription</keyword>
<dbReference type="Proteomes" id="UP000193427">
    <property type="component" value="Chromosome"/>
</dbReference>
<keyword evidence="6" id="KW-1185">Reference proteome</keyword>
<gene>
    <name evidence="5" type="ORF">A4W93_09865</name>
</gene>
<dbReference type="InterPro" id="IPR036388">
    <property type="entry name" value="WH-like_DNA-bd_sf"/>
</dbReference>
<dbReference type="STRING" id="946333.A4W93_09865"/>
<comment type="similarity">
    <text evidence="1">Belongs to the LysR transcriptional regulatory family.</text>
</comment>
<evidence type="ECO:0000256" key="3">
    <source>
        <dbReference type="ARBA" id="ARBA00023125"/>
    </source>
</evidence>
<dbReference type="PROSITE" id="PS50931">
    <property type="entry name" value="HTH_LYSR"/>
    <property type="match status" value="1"/>
</dbReference>
<dbReference type="Gene3D" id="1.10.10.10">
    <property type="entry name" value="Winged helix-like DNA-binding domain superfamily/Winged helix DNA-binding domain"/>
    <property type="match status" value="1"/>
</dbReference>
<protein>
    <submittedName>
        <fullName evidence="5">Uncharacterized protein</fullName>
    </submittedName>
</protein>
<keyword evidence="2" id="KW-0805">Transcription regulation</keyword>
<name>A0A1W6L764_9BURK</name>
<accession>A0A1W6L764</accession>
<sequence length="303" mass="32965">MAHTPLDFDWDDLKPLLAVAQHGSTLAAGRALGVDASTVQRRLSELGRRLGQPLVERLPSGYRLTAFGEALLPQARRVEAAVAEFQQQLAVAAAEVAGVVRVTCPEPIVYRITRSTLLQRFGERHPGLQVQFVMSDRYVDLTRGEADVALRSGDTDDGALVGRKIGDSVWAVYASTDYIARHGRPSAIEDLANHALIGFDDTMPTHRLSVWLHRIAPEAAIVARNNSVLGLVQSARAGLGVAPLPVALGDAEPDLVRVIEPVSELTRTWRVLTTPALRHTPRVAAFFDFIVDEIDTLRPIITG</sequence>
<evidence type="ECO:0000313" key="5">
    <source>
        <dbReference type="EMBL" id="ARN20191.1"/>
    </source>
</evidence>
<evidence type="ECO:0000313" key="6">
    <source>
        <dbReference type="Proteomes" id="UP000193427"/>
    </source>
</evidence>
<evidence type="ECO:0000256" key="1">
    <source>
        <dbReference type="ARBA" id="ARBA00009437"/>
    </source>
</evidence>
<dbReference type="GO" id="GO:0003700">
    <property type="term" value="F:DNA-binding transcription factor activity"/>
    <property type="evidence" value="ECO:0007669"/>
    <property type="project" value="InterPro"/>
</dbReference>
<dbReference type="PANTHER" id="PTHR30537:SF3">
    <property type="entry name" value="TRANSCRIPTIONAL REGULATORY PROTEIN"/>
    <property type="match status" value="1"/>
</dbReference>
<dbReference type="Pfam" id="PF03466">
    <property type="entry name" value="LysR_substrate"/>
    <property type="match status" value="1"/>
</dbReference>
<dbReference type="EMBL" id="CP015118">
    <property type="protein sequence ID" value="ARN20191.1"/>
    <property type="molecule type" value="Genomic_DNA"/>
</dbReference>
<dbReference type="PANTHER" id="PTHR30537">
    <property type="entry name" value="HTH-TYPE TRANSCRIPTIONAL REGULATOR"/>
    <property type="match status" value="1"/>
</dbReference>
<evidence type="ECO:0000256" key="4">
    <source>
        <dbReference type="ARBA" id="ARBA00023163"/>
    </source>
</evidence>
<evidence type="ECO:0000256" key="2">
    <source>
        <dbReference type="ARBA" id="ARBA00023015"/>
    </source>
</evidence>
<dbReference type="Gene3D" id="3.40.190.290">
    <property type="match status" value="1"/>
</dbReference>
<dbReference type="GO" id="GO:0006351">
    <property type="term" value="P:DNA-templated transcription"/>
    <property type="evidence" value="ECO:0007669"/>
    <property type="project" value="TreeGrafter"/>
</dbReference>
<dbReference type="GO" id="GO:0043565">
    <property type="term" value="F:sequence-specific DNA binding"/>
    <property type="evidence" value="ECO:0007669"/>
    <property type="project" value="TreeGrafter"/>
</dbReference>
<keyword evidence="3" id="KW-0238">DNA-binding</keyword>